<dbReference type="STRING" id="1197717.BED41_14385"/>
<evidence type="ECO:0000313" key="11">
    <source>
        <dbReference type="Proteomes" id="UP000093044"/>
    </source>
</evidence>
<dbReference type="InterPro" id="IPR022398">
    <property type="entry name" value="Peptidase_S8_His-AS"/>
</dbReference>
<dbReference type="PANTHER" id="PTHR43806">
    <property type="entry name" value="PEPTIDASE S8"/>
    <property type="match status" value="1"/>
</dbReference>
<evidence type="ECO:0000313" key="10">
    <source>
        <dbReference type="EMBL" id="ANZ46182.1"/>
    </source>
</evidence>
<feature type="active site" description="Charge relay system" evidence="5">
    <location>
        <position position="274"/>
    </location>
</feature>
<dbReference type="PROSITE" id="PS51257">
    <property type="entry name" value="PROKAR_LIPOPROTEIN"/>
    <property type="match status" value="1"/>
</dbReference>
<dbReference type="PROSITE" id="PS00137">
    <property type="entry name" value="SUBTILASE_HIS"/>
    <property type="match status" value="1"/>
</dbReference>
<feature type="transmembrane region" description="Helical" evidence="7">
    <location>
        <begin position="731"/>
        <end position="750"/>
    </location>
</feature>
<feature type="chain" id="PRO_5008538996" description="Peptidase S8/S53 domain-containing protein" evidence="8">
    <location>
        <begin position="26"/>
        <end position="754"/>
    </location>
</feature>
<keyword evidence="4 5" id="KW-0720">Serine protease</keyword>
<evidence type="ECO:0000256" key="7">
    <source>
        <dbReference type="SAM" id="Phobius"/>
    </source>
</evidence>
<evidence type="ECO:0000256" key="8">
    <source>
        <dbReference type="SAM" id="SignalP"/>
    </source>
</evidence>
<feature type="active site" description="Charge relay system" evidence="5">
    <location>
        <position position="179"/>
    </location>
</feature>
<evidence type="ECO:0000259" key="9">
    <source>
        <dbReference type="Pfam" id="PF00082"/>
    </source>
</evidence>
<keyword evidence="8" id="KW-0732">Signal</keyword>
<dbReference type="SUPFAM" id="SSF52743">
    <property type="entry name" value="Subtilisin-like"/>
    <property type="match status" value="1"/>
</dbReference>
<evidence type="ECO:0000256" key="6">
    <source>
        <dbReference type="RuleBase" id="RU003355"/>
    </source>
</evidence>
<keyword evidence="7" id="KW-0812">Transmembrane</keyword>
<dbReference type="PROSITE" id="PS51892">
    <property type="entry name" value="SUBTILASE"/>
    <property type="match status" value="1"/>
</dbReference>
<dbReference type="AlphaFoldDB" id="A0A1B2I892"/>
<organism evidence="10 11">
    <name type="scientific">Cloacibacillus porcorum</name>
    <dbReference type="NCBI Taxonomy" id="1197717"/>
    <lineage>
        <taxon>Bacteria</taxon>
        <taxon>Thermotogati</taxon>
        <taxon>Synergistota</taxon>
        <taxon>Synergistia</taxon>
        <taxon>Synergistales</taxon>
        <taxon>Synergistaceae</taxon>
        <taxon>Cloacibacillus</taxon>
    </lineage>
</organism>
<dbReference type="InterPro" id="IPR000209">
    <property type="entry name" value="Peptidase_S8/S53_dom"/>
</dbReference>
<evidence type="ECO:0000256" key="4">
    <source>
        <dbReference type="ARBA" id="ARBA00022825"/>
    </source>
</evidence>
<dbReference type="GeneID" id="83059033"/>
<dbReference type="OrthoDB" id="9798386at2"/>
<dbReference type="Gene3D" id="3.40.50.200">
    <property type="entry name" value="Peptidase S8/S53 domain"/>
    <property type="match status" value="1"/>
</dbReference>
<keyword evidence="7" id="KW-0472">Membrane</keyword>
<proteinExistence type="inferred from homology"/>
<dbReference type="Pfam" id="PF00082">
    <property type="entry name" value="Peptidase_S8"/>
    <property type="match status" value="1"/>
</dbReference>
<name>A0A1B2I892_9BACT</name>
<dbReference type="PROSITE" id="PS00136">
    <property type="entry name" value="SUBTILASE_ASP"/>
    <property type="match status" value="1"/>
</dbReference>
<dbReference type="InterPro" id="IPR015500">
    <property type="entry name" value="Peptidase_S8_subtilisin-rel"/>
</dbReference>
<reference evidence="10" key="1">
    <citation type="submission" date="2016-08" db="EMBL/GenBank/DDBJ databases">
        <title>Complete genome of Cloacibacillus porcorum.</title>
        <authorList>
            <person name="Looft T."/>
            <person name="Bayles D.O."/>
            <person name="Alt D.P."/>
        </authorList>
    </citation>
    <scope>NUCLEOTIDE SEQUENCE [LARGE SCALE GENOMIC DNA]</scope>
    <source>
        <strain evidence="10">CL-84</strain>
    </source>
</reference>
<dbReference type="InterPro" id="IPR023828">
    <property type="entry name" value="Peptidase_S8_Ser-AS"/>
</dbReference>
<dbReference type="PANTHER" id="PTHR43806:SF11">
    <property type="entry name" value="CEREVISIN-RELATED"/>
    <property type="match status" value="1"/>
</dbReference>
<dbReference type="EMBL" id="CP016757">
    <property type="protein sequence ID" value="ANZ46182.1"/>
    <property type="molecule type" value="Genomic_DNA"/>
</dbReference>
<keyword evidence="11" id="KW-1185">Reference proteome</keyword>
<dbReference type="KEGG" id="cpor:BED41_14385"/>
<gene>
    <name evidence="10" type="ORF">BED41_14385</name>
</gene>
<dbReference type="GO" id="GO:0004252">
    <property type="term" value="F:serine-type endopeptidase activity"/>
    <property type="evidence" value="ECO:0007669"/>
    <property type="project" value="UniProtKB-UniRule"/>
</dbReference>
<accession>A0A1B2I892</accession>
<keyword evidence="3 5" id="KW-0378">Hydrolase</keyword>
<dbReference type="PROSITE" id="PS00138">
    <property type="entry name" value="SUBTILASE_SER"/>
    <property type="match status" value="1"/>
</dbReference>
<evidence type="ECO:0000256" key="2">
    <source>
        <dbReference type="ARBA" id="ARBA00022670"/>
    </source>
</evidence>
<evidence type="ECO:0000256" key="5">
    <source>
        <dbReference type="PROSITE-ProRule" id="PRU01240"/>
    </source>
</evidence>
<protein>
    <recommendedName>
        <fullName evidence="9">Peptidase S8/S53 domain-containing protein</fullName>
    </recommendedName>
</protein>
<keyword evidence="7" id="KW-1133">Transmembrane helix</keyword>
<feature type="domain" description="Peptidase S8/S53" evidence="9">
    <location>
        <begin position="172"/>
        <end position="506"/>
    </location>
</feature>
<dbReference type="InterPro" id="IPR050131">
    <property type="entry name" value="Peptidase_S8_subtilisin-like"/>
</dbReference>
<dbReference type="InterPro" id="IPR023827">
    <property type="entry name" value="Peptidase_S8_Asp-AS"/>
</dbReference>
<feature type="active site" description="Charge relay system" evidence="5">
    <location>
        <position position="472"/>
    </location>
</feature>
<dbReference type="InterPro" id="IPR036852">
    <property type="entry name" value="Peptidase_S8/S53_dom_sf"/>
</dbReference>
<dbReference type="GO" id="GO:0006508">
    <property type="term" value="P:proteolysis"/>
    <property type="evidence" value="ECO:0007669"/>
    <property type="project" value="UniProtKB-KW"/>
</dbReference>
<evidence type="ECO:0000256" key="3">
    <source>
        <dbReference type="ARBA" id="ARBA00022801"/>
    </source>
</evidence>
<dbReference type="RefSeq" id="WP_066747853.1">
    <property type="nucleotide sequence ID" value="NZ_CP016757.1"/>
</dbReference>
<dbReference type="Proteomes" id="UP000093044">
    <property type="component" value="Chromosome"/>
</dbReference>
<keyword evidence="2 5" id="KW-0645">Protease</keyword>
<dbReference type="PRINTS" id="PR00723">
    <property type="entry name" value="SUBTILISIN"/>
</dbReference>
<feature type="signal peptide" evidence="8">
    <location>
        <begin position="1"/>
        <end position="25"/>
    </location>
</feature>
<comment type="similarity">
    <text evidence="1 5 6">Belongs to the peptidase S8 family.</text>
</comment>
<sequence length="754" mass="80105">MKSKNFFVVFVVVLALAVLSCGAWAVQEPEYAEGEAIVVIRGASPLICGVRSLTEENMRSTAASAATRSGGSVIQLFSPVEETPSAATEARSARAAAGGRLTVAHLRAAEGESTEEFVARLKKDPDVVSAMPNYIVRCQAAKIPNDPLWPRQWGPAAIKAPEVWRHGTGTAETVVAVIDSGVIYDHPDLKDNMFVFSKELADKMCAESGGIISGDFAGSHGAWYHSKIHYGYDSKSDPYQAVPIGPAPTIDGKISDIDSGVLETMSRIGDVTGHGTHVAGIIGAVGNNGTGVSGLNWKVRILPVNVFSYNIMYRTQVETSDIIRGIDFILAAKRAGANIRAVNMSLGMWASPLEMEGSAYDLKIKEMSDADILVCIAAGNDREDIDAPKNVSFKGMRPYPACFKYDNTLTVGALKEENGGLLPDTSYTNYSTSGKWVDIFAPGTGVLSTCRTTELLSEVFDASGYLSTFGTSMAAPHVAGAAALLFSFDQSKSAGEVKKMLLDGADGKTAKEGYSAYGALDLNGAWEKGFGGTPVTPVSPDVDTSGDILSVLAELPADISQLTEIFSEDQLVGTEEGLYLDFDIVGRAVSGLGGREIEDISLFPVFRLSDGAMTDGRLCAAAFELDGTDFREGGSREDIAVCKIKPDGTMLEYQWAAGENEYVNGRYTILDEAGNIFHGRFDGVKKYTVVLFIADNGDFDLDNRAGVIVDPTAIATFKKYEKENSGGGCSAAGVGVSLLAALIFAIPAVLRRKG</sequence>
<evidence type="ECO:0000256" key="1">
    <source>
        <dbReference type="ARBA" id="ARBA00011073"/>
    </source>
</evidence>